<dbReference type="Pfam" id="PF08522">
    <property type="entry name" value="BT_3987-like_N"/>
    <property type="match status" value="1"/>
</dbReference>
<evidence type="ECO:0000259" key="1">
    <source>
        <dbReference type="Pfam" id="PF08522"/>
    </source>
</evidence>
<reference evidence="2 3" key="1">
    <citation type="submission" date="2012-01" db="EMBL/GenBank/DDBJ databases">
        <title>The Genome Sequence of Odoribacter laneus YIT 12061.</title>
        <authorList>
            <consortium name="The Broad Institute Genome Sequencing Platform"/>
            <person name="Earl A."/>
            <person name="Ward D."/>
            <person name="Feldgarden M."/>
            <person name="Gevers D."/>
            <person name="Morotomi M."/>
            <person name="Young S.K."/>
            <person name="Zeng Q."/>
            <person name="Gargeya S."/>
            <person name="Fitzgerald M."/>
            <person name="Haas B."/>
            <person name="Abouelleil A."/>
            <person name="Alvarado L."/>
            <person name="Arachchi H.M."/>
            <person name="Berlin A."/>
            <person name="Chapman S.B."/>
            <person name="Gearin G."/>
            <person name="Goldberg J."/>
            <person name="Griggs A."/>
            <person name="Gujja S."/>
            <person name="Hansen M."/>
            <person name="Heiman D."/>
            <person name="Howarth C."/>
            <person name="Larimer J."/>
            <person name="Lui A."/>
            <person name="MacDonald P.J.P."/>
            <person name="McCowen C."/>
            <person name="Montmayeur A."/>
            <person name="Murphy C."/>
            <person name="Neiman D."/>
            <person name="Pearson M."/>
            <person name="Priest M."/>
            <person name="Roberts A."/>
            <person name="Saif S."/>
            <person name="Shea T."/>
            <person name="Sisk P."/>
            <person name="Stolte C."/>
            <person name="Sykes S."/>
            <person name="Wortman J."/>
            <person name="Nusbaum C."/>
            <person name="Birren B."/>
        </authorList>
    </citation>
    <scope>NUCLEOTIDE SEQUENCE [LARGE SCALE GENOMIC DNA]</scope>
    <source>
        <strain evidence="2 3">YIT 12061</strain>
    </source>
</reference>
<dbReference type="Gene3D" id="2.115.10.10">
    <property type="entry name" value="Tachylectin 2"/>
    <property type="match status" value="1"/>
</dbReference>
<gene>
    <name evidence="2" type="ORF">HMPREF9449_01150</name>
</gene>
<accession>H1DFW4</accession>
<dbReference type="Proteomes" id="UP000004892">
    <property type="component" value="Unassembled WGS sequence"/>
</dbReference>
<dbReference type="eggNOG" id="COG3250">
    <property type="taxonomic scope" value="Bacteria"/>
</dbReference>
<dbReference type="PATRIC" id="fig|742817.3.peg.1220"/>
<dbReference type="STRING" id="742817.HMPREF9449_01150"/>
<comment type="caution">
    <text evidence="2">The sequence shown here is derived from an EMBL/GenBank/DDBJ whole genome shotgun (WGS) entry which is preliminary data.</text>
</comment>
<keyword evidence="3" id="KW-1185">Reference proteome</keyword>
<proteinExistence type="predicted"/>
<evidence type="ECO:0000313" key="2">
    <source>
        <dbReference type="EMBL" id="EHP48787.1"/>
    </source>
</evidence>
<dbReference type="HOGENOM" id="CLU_668784_0_0_10"/>
<feature type="domain" description="BT-3987-like N-terminal" evidence="1">
    <location>
        <begin position="33"/>
        <end position="149"/>
    </location>
</feature>
<dbReference type="InterPro" id="IPR013728">
    <property type="entry name" value="BT_3987-like_N"/>
</dbReference>
<organism evidence="2 3">
    <name type="scientific">Odoribacter laneus YIT 12061</name>
    <dbReference type="NCBI Taxonomy" id="742817"/>
    <lineage>
        <taxon>Bacteria</taxon>
        <taxon>Pseudomonadati</taxon>
        <taxon>Bacteroidota</taxon>
        <taxon>Bacteroidia</taxon>
        <taxon>Bacteroidales</taxon>
        <taxon>Odoribacteraceae</taxon>
        <taxon>Odoribacter</taxon>
    </lineage>
</organism>
<dbReference type="AlphaFoldDB" id="H1DFW4"/>
<dbReference type="Gene3D" id="2.60.40.1740">
    <property type="entry name" value="hypothetical protein (bacova_03559)"/>
    <property type="match status" value="1"/>
</dbReference>
<sequence>MILAGLFVLSEACSDEVKAYLEDIPDPGQYTSLYMPQAYYRPSNQTVYVKEGVQSYLVAAYLGGPQAADSDIHITFQIDEKLVEEFNARQGTDYSLLPRECWEFPQQETYIPAGNQQSLPLYINVSAMGYVSVPDSYLLPVTLAETNSEIPVLENYKTTYFLFTGSYLPGQVPSVKVYSFGQAVTKPLLCREKDLIRIDENDNLQLYQSDEDGIFQEPRQIGQGWNGIDVMFYMPDNRFIIRNPDQNLAQYIIDDQYNFLGQREIGWGWGGASQIVPFKNLAFLAVNGDALTKYPINQNGDFDFPNCSDIESQGWGDYKQILCYGNSILALEAGGNLWEIPLSDDYVTSARRQVGSGWIFEKLVVCGTDLLALDANGDLWRYEFDPRAFWPLKAEEENTETE</sequence>
<protein>
    <recommendedName>
        <fullName evidence="1">BT-3987-like N-terminal domain-containing protein</fullName>
    </recommendedName>
</protein>
<evidence type="ECO:0000313" key="3">
    <source>
        <dbReference type="Proteomes" id="UP000004892"/>
    </source>
</evidence>
<name>H1DFW4_9BACT</name>
<dbReference type="EMBL" id="ADMC01000017">
    <property type="protein sequence ID" value="EHP48787.1"/>
    <property type="molecule type" value="Genomic_DNA"/>
</dbReference>